<dbReference type="Gene3D" id="1.20.144.10">
    <property type="entry name" value="Phosphatidic acid phosphatase type 2/haloperoxidase"/>
    <property type="match status" value="1"/>
</dbReference>
<gene>
    <name evidence="3" type="ORF">DWY99_00380</name>
</gene>
<feature type="transmembrane region" description="Helical" evidence="1">
    <location>
        <begin position="114"/>
        <end position="138"/>
    </location>
</feature>
<organism evidence="3 4">
    <name type="scientific">[Clostridium] leptum</name>
    <dbReference type="NCBI Taxonomy" id="1535"/>
    <lineage>
        <taxon>Bacteria</taxon>
        <taxon>Bacillati</taxon>
        <taxon>Bacillota</taxon>
        <taxon>Clostridia</taxon>
        <taxon>Eubacteriales</taxon>
        <taxon>Oscillospiraceae</taxon>
        <taxon>Oscillospiraceae incertae sedis</taxon>
    </lineage>
</organism>
<evidence type="ECO:0000256" key="1">
    <source>
        <dbReference type="SAM" id="Phobius"/>
    </source>
</evidence>
<feature type="transmembrane region" description="Helical" evidence="1">
    <location>
        <begin position="57"/>
        <end position="77"/>
    </location>
</feature>
<dbReference type="EMBL" id="QRTC01000001">
    <property type="protein sequence ID" value="RGQ44788.1"/>
    <property type="molecule type" value="Genomic_DNA"/>
</dbReference>
<reference evidence="3 4" key="1">
    <citation type="submission" date="2018-08" db="EMBL/GenBank/DDBJ databases">
        <title>A genome reference for cultivated species of the human gut microbiota.</title>
        <authorList>
            <person name="Zou Y."/>
            <person name="Xue W."/>
            <person name="Luo G."/>
        </authorList>
    </citation>
    <scope>NUCLEOTIDE SEQUENCE [LARGE SCALE GENOMIC DNA]</scope>
    <source>
        <strain evidence="3 4">AF28-26</strain>
    </source>
</reference>
<keyword evidence="1" id="KW-0472">Membrane</keyword>
<sequence>MMEKIRRLDNRILEYIQKRIRCPFLDKVMPKITLLGNGGLIWLVITAVFLARKTERPYGFMLMVALVLCLAVGNIALKPLIGRTRPCNDNTDVELLISRPHDYSAPSCHTLSSFAAATVICFANVPLGIAALVLAALIGFSRLYLFVHYPSDVASGFFLGIALGFFAVFVFYEFLVFLGSWFSVRRV</sequence>
<dbReference type="InterPro" id="IPR000326">
    <property type="entry name" value="PAP2/HPO"/>
</dbReference>
<evidence type="ECO:0000259" key="2">
    <source>
        <dbReference type="SMART" id="SM00014"/>
    </source>
</evidence>
<accession>A0A412B1G7</accession>
<keyword evidence="1" id="KW-1133">Transmembrane helix</keyword>
<evidence type="ECO:0000313" key="3">
    <source>
        <dbReference type="EMBL" id="RGQ44788.1"/>
    </source>
</evidence>
<feature type="domain" description="Phosphatidic acid phosphatase type 2/haloperoxidase" evidence="2">
    <location>
        <begin position="58"/>
        <end position="168"/>
    </location>
</feature>
<dbReference type="Pfam" id="PF01569">
    <property type="entry name" value="PAP2"/>
    <property type="match status" value="1"/>
</dbReference>
<evidence type="ECO:0000313" key="4">
    <source>
        <dbReference type="Proteomes" id="UP000284751"/>
    </source>
</evidence>
<feature type="transmembrane region" description="Helical" evidence="1">
    <location>
        <begin position="28"/>
        <end position="51"/>
    </location>
</feature>
<dbReference type="SMART" id="SM00014">
    <property type="entry name" value="acidPPc"/>
    <property type="match status" value="1"/>
</dbReference>
<comment type="caution">
    <text evidence="3">The sequence shown here is derived from an EMBL/GenBank/DDBJ whole genome shotgun (WGS) entry which is preliminary data.</text>
</comment>
<dbReference type="PANTHER" id="PTHR14969:SF13">
    <property type="entry name" value="AT30094P"/>
    <property type="match status" value="1"/>
</dbReference>
<dbReference type="Proteomes" id="UP000284751">
    <property type="component" value="Unassembled WGS sequence"/>
</dbReference>
<dbReference type="InterPro" id="IPR036938">
    <property type="entry name" value="PAP2/HPO_sf"/>
</dbReference>
<protein>
    <submittedName>
        <fullName evidence="3">Phosphatase PAP2 family protein</fullName>
    </submittedName>
</protein>
<feature type="transmembrane region" description="Helical" evidence="1">
    <location>
        <begin position="158"/>
        <end position="184"/>
    </location>
</feature>
<dbReference type="PANTHER" id="PTHR14969">
    <property type="entry name" value="SPHINGOSINE-1-PHOSPHATE PHOSPHOHYDROLASE"/>
    <property type="match status" value="1"/>
</dbReference>
<proteinExistence type="predicted"/>
<name>A0A412B1G7_9FIRM</name>
<keyword evidence="1" id="KW-0812">Transmembrane</keyword>
<dbReference type="SUPFAM" id="SSF48317">
    <property type="entry name" value="Acid phosphatase/Vanadium-dependent haloperoxidase"/>
    <property type="match status" value="1"/>
</dbReference>
<dbReference type="AlphaFoldDB" id="A0A412B1G7"/>